<evidence type="ECO:0000313" key="5">
    <source>
        <dbReference type="EMBL" id="MFD2202163.1"/>
    </source>
</evidence>
<keyword evidence="6" id="KW-1185">Reference proteome</keyword>
<dbReference type="RefSeq" id="WP_380802693.1">
    <property type="nucleotide sequence ID" value="NZ_JBHUIV010000016.1"/>
</dbReference>
<gene>
    <name evidence="5" type="ORF">ACFSKV_11355</name>
</gene>
<dbReference type="Pfam" id="PF12833">
    <property type="entry name" value="HTH_18"/>
    <property type="match status" value="1"/>
</dbReference>
<reference evidence="6" key="1">
    <citation type="journal article" date="2019" name="Int. J. Syst. Evol. Microbiol.">
        <title>The Global Catalogue of Microorganisms (GCM) 10K type strain sequencing project: providing services to taxonomists for standard genome sequencing and annotation.</title>
        <authorList>
            <consortium name="The Broad Institute Genomics Platform"/>
            <consortium name="The Broad Institute Genome Sequencing Center for Infectious Disease"/>
            <person name="Wu L."/>
            <person name="Ma J."/>
        </authorList>
    </citation>
    <scope>NUCLEOTIDE SEQUENCE [LARGE SCALE GENOMIC DNA]</scope>
    <source>
        <strain evidence="6">KCTC 19812</strain>
    </source>
</reference>
<dbReference type="PANTHER" id="PTHR46796">
    <property type="entry name" value="HTH-TYPE TRANSCRIPTIONAL ACTIVATOR RHAS-RELATED"/>
    <property type="match status" value="1"/>
</dbReference>
<evidence type="ECO:0000313" key="6">
    <source>
        <dbReference type="Proteomes" id="UP001597414"/>
    </source>
</evidence>
<evidence type="ECO:0000259" key="4">
    <source>
        <dbReference type="PROSITE" id="PS01124"/>
    </source>
</evidence>
<dbReference type="EMBL" id="JBHUIV010000016">
    <property type="protein sequence ID" value="MFD2202163.1"/>
    <property type="molecule type" value="Genomic_DNA"/>
</dbReference>
<dbReference type="Pfam" id="PF20240">
    <property type="entry name" value="DUF6597"/>
    <property type="match status" value="1"/>
</dbReference>
<evidence type="ECO:0000256" key="2">
    <source>
        <dbReference type="ARBA" id="ARBA00023125"/>
    </source>
</evidence>
<name>A0ABW5B8E1_9BACT</name>
<dbReference type="SMART" id="SM00342">
    <property type="entry name" value="HTH_ARAC"/>
    <property type="match status" value="1"/>
</dbReference>
<accession>A0ABW5B8E1</accession>
<keyword evidence="2" id="KW-0238">DNA-binding</keyword>
<dbReference type="Proteomes" id="UP001597414">
    <property type="component" value="Unassembled WGS sequence"/>
</dbReference>
<protein>
    <submittedName>
        <fullName evidence="5">Helix-turn-helix domain-containing protein</fullName>
    </submittedName>
</protein>
<sequence>MIFKNFSPSPELNGLVKTYHLRHFEFPAHAKIPYKPFPPRDEQYLVFYVKGSEQVYLQRDRQTVFRNKTILIGQSTQMIHRMVSPQFLLIQVPFYPGALYRLTKIPFYELKDKSLDFELVFPQETREVEQRLSEAQCYPEMIEIVDRFLVELFRKNVQQEIHYFERALPLFSSTEGSTNVDFLASQACLSTRQLERLSKRYFGVGPKTMIRINRFTWSFIHKSRHPELTWFDVAIDCGYEDYQHMAKDYRDFAGVTPTQLWAADKNAPDRVLGLR</sequence>
<dbReference type="Gene3D" id="1.10.10.60">
    <property type="entry name" value="Homeodomain-like"/>
    <property type="match status" value="1"/>
</dbReference>
<feature type="domain" description="HTH araC/xylS-type" evidence="4">
    <location>
        <begin position="158"/>
        <end position="263"/>
    </location>
</feature>
<dbReference type="InterPro" id="IPR050204">
    <property type="entry name" value="AraC_XylS_family_regulators"/>
</dbReference>
<proteinExistence type="predicted"/>
<dbReference type="PROSITE" id="PS01124">
    <property type="entry name" value="HTH_ARAC_FAMILY_2"/>
    <property type="match status" value="1"/>
</dbReference>
<dbReference type="InterPro" id="IPR018060">
    <property type="entry name" value="HTH_AraC"/>
</dbReference>
<dbReference type="InterPro" id="IPR046532">
    <property type="entry name" value="DUF6597"/>
</dbReference>
<keyword evidence="3" id="KW-0804">Transcription</keyword>
<evidence type="ECO:0000256" key="3">
    <source>
        <dbReference type="ARBA" id="ARBA00023163"/>
    </source>
</evidence>
<keyword evidence="1" id="KW-0805">Transcription regulation</keyword>
<comment type="caution">
    <text evidence="5">The sequence shown here is derived from an EMBL/GenBank/DDBJ whole genome shotgun (WGS) entry which is preliminary data.</text>
</comment>
<organism evidence="5 6">
    <name type="scientific">Shivajiella indica</name>
    <dbReference type="NCBI Taxonomy" id="872115"/>
    <lineage>
        <taxon>Bacteria</taxon>
        <taxon>Pseudomonadati</taxon>
        <taxon>Bacteroidota</taxon>
        <taxon>Cytophagia</taxon>
        <taxon>Cytophagales</taxon>
        <taxon>Cyclobacteriaceae</taxon>
        <taxon>Shivajiella</taxon>
    </lineage>
</organism>
<evidence type="ECO:0000256" key="1">
    <source>
        <dbReference type="ARBA" id="ARBA00023015"/>
    </source>
</evidence>